<sequence length="89" mass="10178">MEKVQVGEIFTITDENNEELEVEVLAGINIDGIEYVAVSFVEDLQEETEEDIDVFFLKLDEDGDFSAIDSDEEFEKVSSAFDEIMEEEE</sequence>
<accession>A0A285SY10</accession>
<evidence type="ECO:0000313" key="1">
    <source>
        <dbReference type="EMBL" id="SOC11542.1"/>
    </source>
</evidence>
<dbReference type="InterPro" id="IPR009711">
    <property type="entry name" value="UPF0473"/>
</dbReference>
<gene>
    <name evidence="1" type="ORF">SAMN05880501_106203</name>
</gene>
<dbReference type="OrthoDB" id="2626955at2"/>
<dbReference type="Pfam" id="PF06949">
    <property type="entry name" value="DUF1292"/>
    <property type="match status" value="1"/>
</dbReference>
<evidence type="ECO:0000313" key="2">
    <source>
        <dbReference type="Proteomes" id="UP000219636"/>
    </source>
</evidence>
<protein>
    <submittedName>
        <fullName evidence="1">Uncharacterized protein DUF1292</fullName>
    </submittedName>
</protein>
<keyword evidence="2" id="KW-1185">Reference proteome</keyword>
<dbReference type="RefSeq" id="WP_097073694.1">
    <property type="nucleotide sequence ID" value="NZ_OBMQ01000006.1"/>
</dbReference>
<dbReference type="EMBL" id="OBMQ01000006">
    <property type="protein sequence ID" value="SOC11542.1"/>
    <property type="molecule type" value="Genomic_DNA"/>
</dbReference>
<proteinExistence type="predicted"/>
<reference evidence="2" key="1">
    <citation type="submission" date="2017-08" db="EMBL/GenBank/DDBJ databases">
        <authorList>
            <person name="Varghese N."/>
            <person name="Submissions S."/>
        </authorList>
    </citation>
    <scope>NUCLEOTIDE SEQUENCE [LARGE SCALE GENOMIC DNA]</scope>
    <source>
        <strain evidence="2">JC22</strain>
    </source>
</reference>
<organism evidence="1 2">
    <name type="scientific">Ureibacillus xyleni</name>
    <dbReference type="NCBI Taxonomy" id="614648"/>
    <lineage>
        <taxon>Bacteria</taxon>
        <taxon>Bacillati</taxon>
        <taxon>Bacillota</taxon>
        <taxon>Bacilli</taxon>
        <taxon>Bacillales</taxon>
        <taxon>Caryophanaceae</taxon>
        <taxon>Ureibacillus</taxon>
    </lineage>
</organism>
<name>A0A285SY10_9BACL</name>
<dbReference type="Proteomes" id="UP000219636">
    <property type="component" value="Unassembled WGS sequence"/>
</dbReference>
<dbReference type="AlphaFoldDB" id="A0A285SY10"/>